<dbReference type="PROSITE" id="PS50104">
    <property type="entry name" value="TIR"/>
    <property type="match status" value="1"/>
</dbReference>
<dbReference type="GO" id="GO:0051707">
    <property type="term" value="P:response to other organism"/>
    <property type="evidence" value="ECO:0007669"/>
    <property type="project" value="UniProtKB-ARBA"/>
</dbReference>
<dbReference type="InterPro" id="IPR003591">
    <property type="entry name" value="Leu-rich_rpt_typical-subtyp"/>
</dbReference>
<dbReference type="InterPro" id="IPR032675">
    <property type="entry name" value="LRR_dom_sf"/>
</dbReference>
<dbReference type="InterPro" id="IPR055414">
    <property type="entry name" value="LRR_R13L4/SHOC2-like"/>
</dbReference>
<dbReference type="Gene3D" id="3.40.50.10140">
    <property type="entry name" value="Toll/interleukin-1 receptor homology (TIR) domain"/>
    <property type="match status" value="1"/>
</dbReference>
<evidence type="ECO:0000313" key="7">
    <source>
        <dbReference type="Proteomes" id="UP000245207"/>
    </source>
</evidence>
<accession>A0A2U1QLS1</accession>
<gene>
    <name evidence="6" type="ORF">CTI12_AA005030</name>
</gene>
<dbReference type="Pfam" id="PF00931">
    <property type="entry name" value="NB-ARC"/>
    <property type="match status" value="1"/>
</dbReference>
<evidence type="ECO:0000313" key="6">
    <source>
        <dbReference type="EMBL" id="PWA98907.1"/>
    </source>
</evidence>
<sequence>MASSSNVSIQTSFKYDVFLNFRGADTRKNFVDHLYAALRRQGIHTFKDDERIEQGKKIDHQLIEFIKDSKLFIIVFSKNYASSSWCLDELVKIMECHKRGDQIAYPVFYDVTPSDVRKQSGAFGDAFSKNKNKISAQKWRDAMKDAADLAGWELKEIADGHEAKFIKKVVGKISLKLHSTTLSINDELIGMEPRIKLLLSSIDMSSGEVCMIGIKGIGGGGKTSLARAFYEQLSLQFDAKSYVERVSEVSKKSSSGLKSLQQQILSNILNDQKTTVSNIHDGKITMKKRLCGHKVLIVLDNVDHTEQLEALAGAPDWFGPGSIIIITTRDKHVLVAHKVNVIHEVNLLEDEEAYCLFKKYASHKDFPPDEMLSRQVVRYAAGLPLTIKVLGGVFCGKEKGVWKDALDRLKKIPEKEIQEKLELSYKDLDKDLKEIFLDVACLLKGWEKESAIRALKSCGFNASFGLSVLEERSLITISDDHYLGMHESIQEMGRNIVRRHSEPSRHNRLWIPDEIKNILAKGLGTKVTRAITMDDSLVKLSSEMVTKGFVRLKNLRFLCVVSEVAEDNSLRDEMTDQVSPHFPEALQYLDWVRYPYPSLPKKFQADNLVALVMPYCKIIQVWDGGERKVFDKLKFLNLMHSQLTTIDLGLTPNLERLDLEDCYQLVQIDMSVEFLKELVYLNLSGCSDLKIESFLFIKRLESLKVLCLNRLHLKQFPDIIPGEGNSALLELRFRSNDIEELPSSIANFQELVHLDLHSCRKLRSLPVSICGLRRLRTLKLYGCILEELPESIGLLECLEKLNLSFAHIKHLPDSICMLKNLKTLDLSSCLNLEKLPQDLGKLECLENLILKECQQVTDIPDSTCELRRLKYFSLLDCVQLYILPKKLGDLKCLKVLNLKGTRIRHLPQDLRLLKGLEIFEPDSLHQLCSTASTTKTLKAASSFKKRKW</sequence>
<dbReference type="SUPFAM" id="SSF46785">
    <property type="entry name" value="Winged helix' DNA-binding domain"/>
    <property type="match status" value="1"/>
</dbReference>
<dbReference type="PANTHER" id="PTHR11017">
    <property type="entry name" value="LEUCINE-RICH REPEAT-CONTAINING PROTEIN"/>
    <property type="match status" value="1"/>
</dbReference>
<dbReference type="GO" id="GO:0007165">
    <property type="term" value="P:signal transduction"/>
    <property type="evidence" value="ECO:0007669"/>
    <property type="project" value="InterPro"/>
</dbReference>
<dbReference type="EMBL" id="PKPP01000044">
    <property type="protein sequence ID" value="PWA98907.1"/>
    <property type="molecule type" value="Genomic_DNA"/>
</dbReference>
<dbReference type="InterPro" id="IPR042197">
    <property type="entry name" value="Apaf_helical"/>
</dbReference>
<dbReference type="Pfam" id="PF01582">
    <property type="entry name" value="TIR"/>
    <property type="match status" value="1"/>
</dbReference>
<evidence type="ECO:0000256" key="3">
    <source>
        <dbReference type="ARBA" id="ARBA00022821"/>
    </source>
</evidence>
<evidence type="ECO:0000256" key="1">
    <source>
        <dbReference type="ARBA" id="ARBA00022614"/>
    </source>
</evidence>
<organism evidence="6 7">
    <name type="scientific">Artemisia annua</name>
    <name type="common">Sweet wormwood</name>
    <dbReference type="NCBI Taxonomy" id="35608"/>
    <lineage>
        <taxon>Eukaryota</taxon>
        <taxon>Viridiplantae</taxon>
        <taxon>Streptophyta</taxon>
        <taxon>Embryophyta</taxon>
        <taxon>Tracheophyta</taxon>
        <taxon>Spermatophyta</taxon>
        <taxon>Magnoliopsida</taxon>
        <taxon>eudicotyledons</taxon>
        <taxon>Gunneridae</taxon>
        <taxon>Pentapetalae</taxon>
        <taxon>asterids</taxon>
        <taxon>campanulids</taxon>
        <taxon>Asterales</taxon>
        <taxon>Asteraceae</taxon>
        <taxon>Asteroideae</taxon>
        <taxon>Anthemideae</taxon>
        <taxon>Artemisiinae</taxon>
        <taxon>Artemisia</taxon>
    </lineage>
</organism>
<keyword evidence="3" id="KW-0611">Plant defense</keyword>
<dbReference type="AlphaFoldDB" id="A0A2U1QLS1"/>
<dbReference type="PRINTS" id="PR00364">
    <property type="entry name" value="DISEASERSIST"/>
</dbReference>
<dbReference type="InterPro" id="IPR027417">
    <property type="entry name" value="P-loop_NTPase"/>
</dbReference>
<proteinExistence type="predicted"/>
<dbReference type="SUPFAM" id="SSF52200">
    <property type="entry name" value="Toll/Interleukin receptor TIR domain"/>
    <property type="match status" value="1"/>
</dbReference>
<dbReference type="InterPro" id="IPR058192">
    <property type="entry name" value="WHD_ROQ1-like"/>
</dbReference>
<dbReference type="OrthoDB" id="1936883at2759"/>
<name>A0A2U1QLS1_ARTAN</name>
<evidence type="ECO:0000256" key="4">
    <source>
        <dbReference type="ARBA" id="ARBA00023027"/>
    </source>
</evidence>
<dbReference type="FunFam" id="3.40.50.10140:FF:000007">
    <property type="entry name" value="Disease resistance protein (TIR-NBS-LRR class)"/>
    <property type="match status" value="1"/>
</dbReference>
<dbReference type="PANTHER" id="PTHR11017:SF544">
    <property type="entry name" value="ADP-RIBOSYL CYCLASE_CYCLIC ADP-RIBOSE HYDROLASE"/>
    <property type="match status" value="1"/>
</dbReference>
<reference evidence="6 7" key="1">
    <citation type="journal article" date="2018" name="Mol. Plant">
        <title>The genome of Artemisia annua provides insight into the evolution of Asteraceae family and artemisinin biosynthesis.</title>
        <authorList>
            <person name="Shen Q."/>
            <person name="Zhang L."/>
            <person name="Liao Z."/>
            <person name="Wang S."/>
            <person name="Yan T."/>
            <person name="Shi P."/>
            <person name="Liu M."/>
            <person name="Fu X."/>
            <person name="Pan Q."/>
            <person name="Wang Y."/>
            <person name="Lv Z."/>
            <person name="Lu X."/>
            <person name="Zhang F."/>
            <person name="Jiang W."/>
            <person name="Ma Y."/>
            <person name="Chen M."/>
            <person name="Hao X."/>
            <person name="Li L."/>
            <person name="Tang Y."/>
            <person name="Lv G."/>
            <person name="Zhou Y."/>
            <person name="Sun X."/>
            <person name="Brodelius P.E."/>
            <person name="Rose J.K.C."/>
            <person name="Tang K."/>
        </authorList>
    </citation>
    <scope>NUCLEOTIDE SEQUENCE [LARGE SCALE GENOMIC DNA]</scope>
    <source>
        <strain evidence="7">cv. Huhao1</strain>
        <tissue evidence="6">Leaf</tissue>
    </source>
</reference>
<comment type="caution">
    <text evidence="6">The sequence shown here is derived from an EMBL/GenBank/DDBJ whole genome shotgun (WGS) entry which is preliminary data.</text>
</comment>
<keyword evidence="1" id="KW-0433">Leucine-rich repeat</keyword>
<dbReference type="Proteomes" id="UP000245207">
    <property type="component" value="Unassembled WGS sequence"/>
</dbReference>
<feature type="domain" description="TIR" evidence="5">
    <location>
        <begin position="13"/>
        <end position="177"/>
    </location>
</feature>
<evidence type="ECO:0000259" key="5">
    <source>
        <dbReference type="PROSITE" id="PS50104"/>
    </source>
</evidence>
<dbReference type="SMART" id="SM00369">
    <property type="entry name" value="LRR_TYP"/>
    <property type="match status" value="4"/>
</dbReference>
<dbReference type="SUPFAM" id="SSF52540">
    <property type="entry name" value="P-loop containing nucleoside triphosphate hydrolases"/>
    <property type="match status" value="1"/>
</dbReference>
<dbReference type="InterPro" id="IPR002182">
    <property type="entry name" value="NB-ARC"/>
</dbReference>
<dbReference type="GO" id="GO:0043531">
    <property type="term" value="F:ADP binding"/>
    <property type="evidence" value="ECO:0007669"/>
    <property type="project" value="InterPro"/>
</dbReference>
<dbReference type="Gene3D" id="1.10.8.430">
    <property type="entry name" value="Helical domain of apoptotic protease-activating factors"/>
    <property type="match status" value="1"/>
</dbReference>
<dbReference type="SMART" id="SM00255">
    <property type="entry name" value="TIR"/>
    <property type="match status" value="1"/>
</dbReference>
<evidence type="ECO:0000256" key="2">
    <source>
        <dbReference type="ARBA" id="ARBA00022737"/>
    </source>
</evidence>
<keyword evidence="4" id="KW-0520">NAD</keyword>
<dbReference type="Pfam" id="PF23282">
    <property type="entry name" value="WHD_ROQ1"/>
    <property type="match status" value="1"/>
</dbReference>
<dbReference type="InterPro" id="IPR036390">
    <property type="entry name" value="WH_DNA-bd_sf"/>
</dbReference>
<dbReference type="InterPro" id="IPR044974">
    <property type="entry name" value="Disease_R_plants"/>
</dbReference>
<keyword evidence="2" id="KW-0677">Repeat</keyword>
<dbReference type="InterPro" id="IPR000157">
    <property type="entry name" value="TIR_dom"/>
</dbReference>
<dbReference type="Gene3D" id="3.80.10.10">
    <property type="entry name" value="Ribonuclease Inhibitor"/>
    <property type="match status" value="2"/>
</dbReference>
<dbReference type="InterPro" id="IPR035897">
    <property type="entry name" value="Toll_tir_struct_dom_sf"/>
</dbReference>
<dbReference type="Gene3D" id="3.40.50.300">
    <property type="entry name" value="P-loop containing nucleotide triphosphate hydrolases"/>
    <property type="match status" value="1"/>
</dbReference>
<dbReference type="GO" id="GO:0006952">
    <property type="term" value="P:defense response"/>
    <property type="evidence" value="ECO:0007669"/>
    <property type="project" value="UniProtKB-KW"/>
</dbReference>
<protein>
    <submittedName>
        <fullName evidence="6">Disease resistance protein (TIR-NBS-LRR class)</fullName>
    </submittedName>
</protein>
<dbReference type="SUPFAM" id="SSF52058">
    <property type="entry name" value="L domain-like"/>
    <property type="match status" value="1"/>
</dbReference>
<dbReference type="Pfam" id="PF23598">
    <property type="entry name" value="LRR_14"/>
    <property type="match status" value="1"/>
</dbReference>
<keyword evidence="7" id="KW-1185">Reference proteome</keyword>